<dbReference type="Proteomes" id="UP001239111">
    <property type="component" value="Chromosome 1"/>
</dbReference>
<name>A0ACC2PDH1_9HYME</name>
<reference evidence="1" key="1">
    <citation type="submission" date="2023-04" db="EMBL/GenBank/DDBJ databases">
        <title>A chromosome-level genome assembly of the parasitoid wasp Eretmocerus hayati.</title>
        <authorList>
            <person name="Zhong Y."/>
            <person name="Liu S."/>
            <person name="Liu Y."/>
        </authorList>
    </citation>
    <scope>NUCLEOTIDE SEQUENCE</scope>
    <source>
        <strain evidence="1">ZJU_SS_LIU_2023</strain>
    </source>
</reference>
<evidence type="ECO:0000313" key="2">
    <source>
        <dbReference type="Proteomes" id="UP001239111"/>
    </source>
</evidence>
<keyword evidence="2" id="KW-1185">Reference proteome</keyword>
<evidence type="ECO:0000313" key="1">
    <source>
        <dbReference type="EMBL" id="KAJ8681516.1"/>
    </source>
</evidence>
<sequence length="303" mass="33432">MFRVFPFSKVFSLKGLNQSKKLFSSMTLKNYKSLAVSEPSPMVYHVQLNRPEKLNAINDDMWIDVGECFQELSNNSDCRVVVLSGAGKMFTAGIDLMDAMGLFQELADLPDVARKCKILDMKIKQYQDSFTAIEQCSKPVIAAIHGGCIGGGVDMICSADIRYCSSDAWFQIKEVDLGMAADVGTLQRLPKIIGSHSLIKELTYTCRKMLAPEALQVGFVSQVFSDQKSLIDMAVDCAKKIAEKSPVAVQGSKLSLNYSREHSVEDGLNHIRMRNQVMFQSEDFINAASALATKGSPPTFSKL</sequence>
<comment type="caution">
    <text evidence="1">The sequence shown here is derived from an EMBL/GenBank/DDBJ whole genome shotgun (WGS) entry which is preliminary data.</text>
</comment>
<accession>A0ACC2PDH1</accession>
<protein>
    <submittedName>
        <fullName evidence="1">Uncharacterized protein</fullName>
    </submittedName>
</protein>
<dbReference type="EMBL" id="CM056741">
    <property type="protein sequence ID" value="KAJ8681516.1"/>
    <property type="molecule type" value="Genomic_DNA"/>
</dbReference>
<organism evidence="1 2">
    <name type="scientific">Eretmocerus hayati</name>
    <dbReference type="NCBI Taxonomy" id="131215"/>
    <lineage>
        <taxon>Eukaryota</taxon>
        <taxon>Metazoa</taxon>
        <taxon>Ecdysozoa</taxon>
        <taxon>Arthropoda</taxon>
        <taxon>Hexapoda</taxon>
        <taxon>Insecta</taxon>
        <taxon>Pterygota</taxon>
        <taxon>Neoptera</taxon>
        <taxon>Endopterygota</taxon>
        <taxon>Hymenoptera</taxon>
        <taxon>Apocrita</taxon>
        <taxon>Proctotrupomorpha</taxon>
        <taxon>Chalcidoidea</taxon>
        <taxon>Aphelinidae</taxon>
        <taxon>Aphelininae</taxon>
        <taxon>Eretmocerus</taxon>
    </lineage>
</organism>
<gene>
    <name evidence="1" type="ORF">QAD02_017308</name>
</gene>
<proteinExistence type="predicted"/>